<accession>A0A1C6ULW8</accession>
<dbReference type="Proteomes" id="UP000198937">
    <property type="component" value="Unassembled WGS sequence"/>
</dbReference>
<dbReference type="PANTHER" id="PTHR33941">
    <property type="entry name" value="PROPANEDIOL UTILIZATION PROTEIN PDUA"/>
    <property type="match status" value="1"/>
</dbReference>
<dbReference type="SMART" id="SM00877">
    <property type="entry name" value="BMC"/>
    <property type="match status" value="1"/>
</dbReference>
<dbReference type="EMBL" id="FMIA01000002">
    <property type="protein sequence ID" value="SCL54988.1"/>
    <property type="molecule type" value="Genomic_DNA"/>
</dbReference>
<dbReference type="PROSITE" id="PS01139">
    <property type="entry name" value="BMC_1"/>
    <property type="match status" value="1"/>
</dbReference>
<dbReference type="RefSeq" id="WP_229688497.1">
    <property type="nucleotide sequence ID" value="NZ_BMMJ01000009.1"/>
</dbReference>
<evidence type="ECO:0000313" key="6">
    <source>
        <dbReference type="Proteomes" id="UP000198937"/>
    </source>
</evidence>
<sequence length="106" mass="10613">MDLWDTGALGVVETHGLTASIVAVDVMAKAAQVRLIGVRRIGDGIVTVSVVGDMASVTAAVESARLAVTAIGGTVASTVIGRPAVPTAVLRDAGPVEPPTTRPGEQ</sequence>
<dbReference type="GO" id="GO:0031469">
    <property type="term" value="C:bacterial microcompartment"/>
    <property type="evidence" value="ECO:0007669"/>
    <property type="project" value="UniProtKB-SubCell"/>
</dbReference>
<dbReference type="InterPro" id="IPR050575">
    <property type="entry name" value="BMC_shell"/>
</dbReference>
<reference evidence="5 6" key="1">
    <citation type="submission" date="2016-06" db="EMBL/GenBank/DDBJ databases">
        <authorList>
            <person name="Kjaerup R.B."/>
            <person name="Dalgaard T.S."/>
            <person name="Juul-Madsen H.R."/>
        </authorList>
    </citation>
    <scope>NUCLEOTIDE SEQUENCE [LARGE SCALE GENOMIC DNA]</scope>
    <source>
        <strain evidence="5 6">DSM 45577</strain>
    </source>
</reference>
<dbReference type="InterPro" id="IPR044872">
    <property type="entry name" value="CcmK/CsoS1_BMC"/>
</dbReference>
<gene>
    <name evidence="5" type="ORF">GA0070617_2827</name>
</gene>
<evidence type="ECO:0000256" key="2">
    <source>
        <dbReference type="ARBA" id="ARBA00024322"/>
    </source>
</evidence>
<dbReference type="AlphaFoldDB" id="A0A1C6ULW8"/>
<dbReference type="InterPro" id="IPR000249">
    <property type="entry name" value="BMC_dom"/>
</dbReference>
<dbReference type="PROSITE" id="PS51930">
    <property type="entry name" value="BMC_2"/>
    <property type="match status" value="1"/>
</dbReference>
<proteinExistence type="inferred from homology"/>
<keyword evidence="6" id="KW-1185">Reference proteome</keyword>
<organism evidence="5 6">
    <name type="scientific">Micromonospora yangpuensis</name>
    <dbReference type="NCBI Taxonomy" id="683228"/>
    <lineage>
        <taxon>Bacteria</taxon>
        <taxon>Bacillati</taxon>
        <taxon>Actinomycetota</taxon>
        <taxon>Actinomycetes</taxon>
        <taxon>Micromonosporales</taxon>
        <taxon>Micromonosporaceae</taxon>
        <taxon>Micromonospora</taxon>
    </lineage>
</organism>
<evidence type="ECO:0000256" key="3">
    <source>
        <dbReference type="ARBA" id="ARBA00024446"/>
    </source>
</evidence>
<comment type="subcellular location">
    <subcellularLocation>
        <location evidence="2">Bacterial microcompartment</location>
    </subcellularLocation>
</comment>
<name>A0A1C6ULW8_9ACTN</name>
<dbReference type="CDD" id="cd07045">
    <property type="entry name" value="BMC_CcmK_like"/>
    <property type="match status" value="1"/>
</dbReference>
<dbReference type="PANTHER" id="PTHR33941:SF11">
    <property type="entry name" value="BACTERIAL MICROCOMPARTMENT SHELL PROTEIN PDUJ"/>
    <property type="match status" value="1"/>
</dbReference>
<keyword evidence="3" id="KW-1283">Bacterial microcompartment</keyword>
<dbReference type="Gene3D" id="3.30.70.1710">
    <property type="match status" value="1"/>
</dbReference>
<comment type="similarity">
    <text evidence="1">Belongs to the bacterial microcompartments protein family. CsoS1 subfamily.</text>
</comment>
<dbReference type="InterPro" id="IPR020808">
    <property type="entry name" value="Bact_microcomp_CS"/>
</dbReference>
<feature type="domain" description="BMC" evidence="4">
    <location>
        <begin position="8"/>
        <end position="92"/>
    </location>
</feature>
<dbReference type="STRING" id="683228.GA0070617_2827"/>
<protein>
    <submittedName>
        <fullName evidence="5">BMC domain-containing protein</fullName>
    </submittedName>
</protein>
<evidence type="ECO:0000313" key="5">
    <source>
        <dbReference type="EMBL" id="SCL54988.1"/>
    </source>
</evidence>
<dbReference type="SUPFAM" id="SSF143414">
    <property type="entry name" value="CcmK-like"/>
    <property type="match status" value="1"/>
</dbReference>
<evidence type="ECO:0000256" key="1">
    <source>
        <dbReference type="ARBA" id="ARBA00023780"/>
    </source>
</evidence>
<evidence type="ECO:0000259" key="4">
    <source>
        <dbReference type="PROSITE" id="PS51930"/>
    </source>
</evidence>
<dbReference type="SMR" id="A0A1C6ULW8"/>
<dbReference type="InterPro" id="IPR037233">
    <property type="entry name" value="CcmK-like_sf"/>
</dbReference>
<dbReference type="Pfam" id="PF00936">
    <property type="entry name" value="BMC"/>
    <property type="match status" value="1"/>
</dbReference>